<evidence type="ECO:0000256" key="1">
    <source>
        <dbReference type="SAM" id="MobiDB-lite"/>
    </source>
</evidence>
<dbReference type="Proteomes" id="UP000267029">
    <property type="component" value="Unassembled WGS sequence"/>
</dbReference>
<evidence type="ECO:0000313" key="2">
    <source>
        <dbReference type="EMBL" id="VDD84085.1"/>
    </source>
</evidence>
<proteinExistence type="predicted"/>
<protein>
    <submittedName>
        <fullName evidence="2 4">Uncharacterized protein</fullName>
    </submittedName>
</protein>
<name>A0A0R3UQD2_MESCO</name>
<dbReference type="WBParaSite" id="MCU_011104-RA">
    <property type="protein sequence ID" value="MCU_011104-RA"/>
    <property type="gene ID" value="MCU_011104"/>
</dbReference>
<organism evidence="4">
    <name type="scientific">Mesocestoides corti</name>
    <name type="common">Flatworm</name>
    <dbReference type="NCBI Taxonomy" id="53468"/>
    <lineage>
        <taxon>Eukaryota</taxon>
        <taxon>Metazoa</taxon>
        <taxon>Spiralia</taxon>
        <taxon>Lophotrochozoa</taxon>
        <taxon>Platyhelminthes</taxon>
        <taxon>Cestoda</taxon>
        <taxon>Eucestoda</taxon>
        <taxon>Cyclophyllidea</taxon>
        <taxon>Mesocestoididae</taxon>
        <taxon>Mesocestoides</taxon>
    </lineage>
</organism>
<sequence>MGTRAREHEVTVRLRGGSSPARPLFTLHTTTPPPSPIKVRRPTSKAVPQTHPQDIKVCANAVVVVVGVTPTSAGIERERAREIVGGSHSLRFHEPSVPVL</sequence>
<accession>A0A0R3UQD2</accession>
<evidence type="ECO:0000313" key="4">
    <source>
        <dbReference type="WBParaSite" id="MCU_011104-RA"/>
    </source>
</evidence>
<dbReference type="EMBL" id="UXSR01005979">
    <property type="protein sequence ID" value="VDD84085.1"/>
    <property type="molecule type" value="Genomic_DNA"/>
</dbReference>
<reference evidence="4" key="2">
    <citation type="submission" date="2019-11" db="UniProtKB">
        <authorList>
            <consortium name="WormBaseParasite"/>
        </authorList>
    </citation>
    <scope>IDENTIFICATION</scope>
</reference>
<evidence type="ECO:0000313" key="3">
    <source>
        <dbReference type="Proteomes" id="UP000267029"/>
    </source>
</evidence>
<keyword evidence="3" id="KW-1185">Reference proteome</keyword>
<gene>
    <name evidence="2" type="ORF">MCOS_LOCUS10088</name>
</gene>
<feature type="compositionally biased region" description="Basic and acidic residues" evidence="1">
    <location>
        <begin position="1"/>
        <end position="12"/>
    </location>
</feature>
<feature type="region of interest" description="Disordered" evidence="1">
    <location>
        <begin position="1"/>
        <end position="45"/>
    </location>
</feature>
<dbReference type="AlphaFoldDB" id="A0A0R3UQD2"/>
<reference evidence="2 3" key="1">
    <citation type="submission" date="2018-10" db="EMBL/GenBank/DDBJ databases">
        <authorList>
            <consortium name="Pathogen Informatics"/>
        </authorList>
    </citation>
    <scope>NUCLEOTIDE SEQUENCE [LARGE SCALE GENOMIC DNA]</scope>
</reference>